<comment type="caution">
    <text evidence="1">The sequence shown here is derived from an EMBL/GenBank/DDBJ whole genome shotgun (WGS) entry which is preliminary data.</text>
</comment>
<organism evidence="1 2">
    <name type="scientific">Paenibacillus woosongensis</name>
    <dbReference type="NCBI Taxonomy" id="307580"/>
    <lineage>
        <taxon>Bacteria</taxon>
        <taxon>Bacillati</taxon>
        <taxon>Bacillota</taxon>
        <taxon>Bacilli</taxon>
        <taxon>Bacillales</taxon>
        <taxon>Paenibacillaceae</taxon>
        <taxon>Paenibacillus</taxon>
    </lineage>
</organism>
<evidence type="ECO:0000313" key="1">
    <source>
        <dbReference type="EMBL" id="MUG48128.1"/>
    </source>
</evidence>
<accession>A0A7X2Z6Z5</accession>
<dbReference type="AlphaFoldDB" id="A0A7X2Z6Z5"/>
<name>A0A7X2Z6Z5_9BACL</name>
<reference evidence="1 2" key="1">
    <citation type="submission" date="2019-11" db="EMBL/GenBank/DDBJ databases">
        <title>Draft genome sequences of five Paenibacillus species of dairy origin.</title>
        <authorList>
            <person name="Olajide A.M."/>
            <person name="Chen S."/>
            <person name="Lapointe G."/>
        </authorList>
    </citation>
    <scope>NUCLEOTIDE SEQUENCE [LARGE SCALE GENOMIC DNA]</scope>
    <source>
        <strain evidence="1 2">12CR55</strain>
    </source>
</reference>
<protein>
    <submittedName>
        <fullName evidence="1">Uncharacterized protein</fullName>
    </submittedName>
</protein>
<dbReference type="RefSeq" id="WP_155613477.1">
    <property type="nucleotide sequence ID" value="NZ_WNZW01000020.1"/>
</dbReference>
<gene>
    <name evidence="1" type="ORF">GNP95_24600</name>
</gene>
<proteinExistence type="predicted"/>
<sequence>MSLWHGESISASELLINIREVCTTYGLYFSNDYNEYDETGKLKSCSIYFSDMPFEDNYSRQISWNLYDEPYNYQTIDFNWDESENQYFKAMVSEDFYENEDLLFKILYGLPKVYPSAKIWIEDNWFYTIEDLEKIKSRPFDDEWCYKNPRDITQD</sequence>
<dbReference type="OrthoDB" id="2595219at2"/>
<dbReference type="Proteomes" id="UP000447876">
    <property type="component" value="Unassembled WGS sequence"/>
</dbReference>
<dbReference type="EMBL" id="WNZW01000020">
    <property type="protein sequence ID" value="MUG48128.1"/>
    <property type="molecule type" value="Genomic_DNA"/>
</dbReference>
<evidence type="ECO:0000313" key="2">
    <source>
        <dbReference type="Proteomes" id="UP000447876"/>
    </source>
</evidence>